<gene>
    <name evidence="8" type="ORF">HID58_045893</name>
</gene>
<keyword evidence="2 6" id="KW-0812">Transmembrane</keyword>
<feature type="transmembrane region" description="Helical" evidence="6">
    <location>
        <begin position="703"/>
        <end position="727"/>
    </location>
</feature>
<organism evidence="8 9">
    <name type="scientific">Brassica napus</name>
    <name type="common">Rape</name>
    <dbReference type="NCBI Taxonomy" id="3708"/>
    <lineage>
        <taxon>Eukaryota</taxon>
        <taxon>Viridiplantae</taxon>
        <taxon>Streptophyta</taxon>
        <taxon>Embryophyta</taxon>
        <taxon>Tracheophyta</taxon>
        <taxon>Spermatophyta</taxon>
        <taxon>Magnoliopsida</taxon>
        <taxon>eudicotyledons</taxon>
        <taxon>Gunneridae</taxon>
        <taxon>Pentapetalae</taxon>
        <taxon>rosids</taxon>
        <taxon>malvids</taxon>
        <taxon>Brassicales</taxon>
        <taxon>Brassicaceae</taxon>
        <taxon>Brassiceae</taxon>
        <taxon>Brassica</taxon>
    </lineage>
</organism>
<dbReference type="InterPro" id="IPR032675">
    <property type="entry name" value="LRR_dom_sf"/>
</dbReference>
<feature type="transmembrane region" description="Helical" evidence="6">
    <location>
        <begin position="20"/>
        <end position="38"/>
    </location>
</feature>
<reference evidence="8 9" key="1">
    <citation type="submission" date="2021-05" db="EMBL/GenBank/DDBJ databases">
        <title>Genome Assembly of Synthetic Allotetraploid Brassica napus Reveals Homoeologous Exchanges between Subgenomes.</title>
        <authorList>
            <person name="Davis J.T."/>
        </authorList>
    </citation>
    <scope>NUCLEOTIDE SEQUENCE [LARGE SCALE GENOMIC DNA]</scope>
    <source>
        <strain evidence="9">cv. Da-Ae</strain>
        <tissue evidence="8">Seedling</tissue>
    </source>
</reference>
<keyword evidence="3" id="KW-0732">Signal</keyword>
<dbReference type="InterPro" id="IPR001611">
    <property type="entry name" value="Leu-rich_rpt"/>
</dbReference>
<evidence type="ECO:0000256" key="3">
    <source>
        <dbReference type="ARBA" id="ARBA00022729"/>
    </source>
</evidence>
<dbReference type="PANTHER" id="PTHR45631:SF155">
    <property type="entry name" value="PROTEIN KINASE DOMAIN-CONTAINING PROTEIN"/>
    <property type="match status" value="1"/>
</dbReference>
<dbReference type="Pfam" id="PF13855">
    <property type="entry name" value="LRR_8"/>
    <property type="match status" value="1"/>
</dbReference>
<proteinExistence type="predicted"/>
<evidence type="ECO:0000256" key="2">
    <source>
        <dbReference type="ARBA" id="ARBA00022692"/>
    </source>
</evidence>
<evidence type="ECO:0000256" key="5">
    <source>
        <dbReference type="ARBA" id="ARBA00023136"/>
    </source>
</evidence>
<feature type="domain" description="Malectin-like" evidence="7">
    <location>
        <begin position="289"/>
        <end position="557"/>
    </location>
</feature>
<dbReference type="InterPro" id="IPR024788">
    <property type="entry name" value="Malectin-like_Carb-bd_dom"/>
</dbReference>
<dbReference type="PANTHER" id="PTHR45631">
    <property type="entry name" value="OS07G0107800 PROTEIN-RELATED"/>
    <property type="match status" value="1"/>
</dbReference>
<evidence type="ECO:0000256" key="4">
    <source>
        <dbReference type="ARBA" id="ARBA00022989"/>
    </source>
</evidence>
<feature type="transmembrane region" description="Helical" evidence="6">
    <location>
        <begin position="59"/>
        <end position="79"/>
    </location>
</feature>
<evidence type="ECO:0000313" key="9">
    <source>
        <dbReference type="Proteomes" id="UP000824890"/>
    </source>
</evidence>
<protein>
    <recommendedName>
        <fullName evidence="7">Malectin-like domain-containing protein</fullName>
    </recommendedName>
</protein>
<dbReference type="Proteomes" id="UP000824890">
    <property type="component" value="Unassembled WGS sequence"/>
</dbReference>
<dbReference type="SUPFAM" id="SSF52058">
    <property type="entry name" value="L domain-like"/>
    <property type="match status" value="1"/>
</dbReference>
<name>A0ABQ8AUV0_BRANA</name>
<sequence length="761" mass="85299">MPLGAGNGVSRRRWALSTTLLFSYTIVFLISCSVFCLFTRVTWMFGGRRSRQMLQRRRGLFVTLFSVVLSFRQVLLLAMSREGSLTAAKLWSSGSNPVVPLSVCRQVQAFKRYTEPRFQPTRSTSSSPGRLESHKLLRVAPLHQTDGRSRSITSSVPSYFGIISLPSYRKVMLSSPPLIIDSASCPLRRSFAGDFVSFVPRARMTASPEDLSFSYYTIIFILWENFTGGFTGIGYPSFLLLGFVVVAECLDLNVTLCDYSPAVRLCREGSLDAFKLRLEFAVIFGFISLDCGLPANGRSPYNDTFSRLHFSSDATFIQSGKTGKIQSTLVSRFMKPYTTLRYFPDGIRNCYNLNVGKGSKYLIRATFIYGNYDGHDIKPVFDLYLGPNLWATIDLERAVNGTRQDMLHIPTSNSLQICLVKTGETTPLISALELRPMENVSYSTESDSLNLYNMYYLSKSGSQIRYSRDIYDRIWRSYFKMEWTQISTDLDVVHSNKYAPPKDALKYAATPTNASAPLTIEWSSANPDAQYHLYAHFAELQDLEANETREFSMLIRTNRSTLPPLLNAFEVFTVIHLPQSETDESDVSAIKSIATSYALSRINWQGDPCVPQQLRWDGLNCTNTVASMPPRLTTLDLSNNNLTGGVPEFLGNMKSLTVINLSRNNLSGSLPQAFQRKGLELSVEGNPRLCLSDPCKKPTKKKVVVTIVVSVASAATVIFVVVLFLVVRMKNLSIMEGNCKRSSNSILMQLYFLLLFSSKIE</sequence>
<evidence type="ECO:0000256" key="1">
    <source>
        <dbReference type="ARBA" id="ARBA00004167"/>
    </source>
</evidence>
<keyword evidence="9" id="KW-1185">Reference proteome</keyword>
<dbReference type="Pfam" id="PF12819">
    <property type="entry name" value="Malectin_like"/>
    <property type="match status" value="1"/>
</dbReference>
<evidence type="ECO:0000259" key="7">
    <source>
        <dbReference type="Pfam" id="PF12819"/>
    </source>
</evidence>
<comment type="subcellular location">
    <subcellularLocation>
        <location evidence="1">Membrane</location>
        <topology evidence="1">Single-pass membrane protein</topology>
    </subcellularLocation>
</comment>
<keyword evidence="5 6" id="KW-0472">Membrane</keyword>
<dbReference type="PRINTS" id="PR00019">
    <property type="entry name" value="LEURICHRPT"/>
</dbReference>
<accession>A0ABQ8AUV0</accession>
<dbReference type="EMBL" id="JAGKQM010000012">
    <property type="protein sequence ID" value="KAH0896325.1"/>
    <property type="molecule type" value="Genomic_DNA"/>
</dbReference>
<keyword evidence="4 6" id="KW-1133">Transmembrane helix</keyword>
<dbReference type="Gene3D" id="3.80.10.10">
    <property type="entry name" value="Ribonuclease Inhibitor"/>
    <property type="match status" value="1"/>
</dbReference>
<evidence type="ECO:0000313" key="8">
    <source>
        <dbReference type="EMBL" id="KAH0896325.1"/>
    </source>
</evidence>
<evidence type="ECO:0000256" key="6">
    <source>
        <dbReference type="SAM" id="Phobius"/>
    </source>
</evidence>
<comment type="caution">
    <text evidence="8">The sequence shown here is derived from an EMBL/GenBank/DDBJ whole genome shotgun (WGS) entry which is preliminary data.</text>
</comment>